<dbReference type="Proteomes" id="UP000294003">
    <property type="component" value="Unassembled WGS sequence"/>
</dbReference>
<dbReference type="Pfam" id="PF00082">
    <property type="entry name" value="Peptidase_S8"/>
    <property type="match status" value="1"/>
</dbReference>
<sequence>MYRAVDSTGATIEPYFEDKEHAIVLLSSNSACLASLLVTRCPELDSTRPGYKSPKTQMWGFTPSATNSYDVVRIKRGQADKMNPGIAEQGYNYTLTVKDKTDFSMDQLTASTTSYYSTLRLAMEMSMKPQLTAPGGTILNTWSTSDVKGYAVISGTLMAYLHDACVYALLKQSNHKLTLENIQRRLQATATPLAQ</sequence>
<evidence type="ECO:0000313" key="2">
    <source>
        <dbReference type="EMBL" id="RYO79738.1"/>
    </source>
</evidence>
<name>A0ABY0H182_9PEZI</name>
<feature type="domain" description="Peptidase S8/S53" evidence="1">
    <location>
        <begin position="87"/>
        <end position="192"/>
    </location>
</feature>
<reference evidence="2 3" key="1">
    <citation type="submission" date="2018-06" db="EMBL/GenBank/DDBJ databases">
        <title>Complete Genomes of Monosporascus.</title>
        <authorList>
            <person name="Robinson A.J."/>
            <person name="Natvig D.O."/>
        </authorList>
    </citation>
    <scope>NUCLEOTIDE SEQUENCE [LARGE SCALE GENOMIC DNA]</scope>
    <source>
        <strain evidence="2 3">CBS 609.92</strain>
    </source>
</reference>
<proteinExistence type="predicted"/>
<dbReference type="InterPro" id="IPR036852">
    <property type="entry name" value="Peptidase_S8/S53_dom_sf"/>
</dbReference>
<dbReference type="InterPro" id="IPR000209">
    <property type="entry name" value="Peptidase_S8/S53_dom"/>
</dbReference>
<dbReference type="Gene3D" id="3.40.50.200">
    <property type="entry name" value="Peptidase S8/S53 domain"/>
    <property type="match status" value="1"/>
</dbReference>
<organism evidence="2 3">
    <name type="scientific">Monosporascus cannonballus</name>
    <dbReference type="NCBI Taxonomy" id="155416"/>
    <lineage>
        <taxon>Eukaryota</taxon>
        <taxon>Fungi</taxon>
        <taxon>Dikarya</taxon>
        <taxon>Ascomycota</taxon>
        <taxon>Pezizomycotina</taxon>
        <taxon>Sordariomycetes</taxon>
        <taxon>Xylariomycetidae</taxon>
        <taxon>Xylariales</taxon>
        <taxon>Xylariales incertae sedis</taxon>
        <taxon>Monosporascus</taxon>
    </lineage>
</organism>
<evidence type="ECO:0000313" key="3">
    <source>
        <dbReference type="Proteomes" id="UP000294003"/>
    </source>
</evidence>
<protein>
    <recommendedName>
        <fullName evidence="1">Peptidase S8/S53 domain-containing protein</fullName>
    </recommendedName>
</protein>
<dbReference type="EMBL" id="QJNS01000315">
    <property type="protein sequence ID" value="RYO79738.1"/>
    <property type="molecule type" value="Genomic_DNA"/>
</dbReference>
<evidence type="ECO:0000259" key="1">
    <source>
        <dbReference type="Pfam" id="PF00082"/>
    </source>
</evidence>
<accession>A0ABY0H182</accession>
<dbReference type="SUPFAM" id="SSF52743">
    <property type="entry name" value="Subtilisin-like"/>
    <property type="match status" value="1"/>
</dbReference>
<keyword evidence="3" id="KW-1185">Reference proteome</keyword>
<gene>
    <name evidence="2" type="ORF">DL762_008014</name>
</gene>
<comment type="caution">
    <text evidence="2">The sequence shown here is derived from an EMBL/GenBank/DDBJ whole genome shotgun (WGS) entry which is preliminary data.</text>
</comment>